<dbReference type="InterPro" id="IPR036872">
    <property type="entry name" value="CH_dom_sf"/>
</dbReference>
<evidence type="ECO:0000313" key="2">
    <source>
        <dbReference type="Proteomes" id="UP001177744"/>
    </source>
</evidence>
<sequence length="79" mass="9191">MDVTISELIELFLQSLLVTWVKTLGPFASGNHDNLGWHFLNQIMLEIDPSPTNKHINNNVHLRIQNLTNLMKNIKTYYQ</sequence>
<dbReference type="GO" id="GO:0030705">
    <property type="term" value="P:cytoskeleton-dependent intracellular transport"/>
    <property type="evidence" value="ECO:0007669"/>
    <property type="project" value="TreeGrafter"/>
</dbReference>
<accession>A0AA40HDU3</accession>
<dbReference type="GO" id="GO:0005813">
    <property type="term" value="C:centrosome"/>
    <property type="evidence" value="ECO:0007669"/>
    <property type="project" value="TreeGrafter"/>
</dbReference>
<reference evidence="1" key="1">
    <citation type="submission" date="2023-06" db="EMBL/GenBank/DDBJ databases">
        <title>Reference genome for the Northern bat (Eptesicus nilssonii), a most northern bat species.</title>
        <authorList>
            <person name="Laine V.N."/>
            <person name="Pulliainen A.T."/>
            <person name="Lilley T.M."/>
        </authorList>
    </citation>
    <scope>NUCLEOTIDE SEQUENCE</scope>
    <source>
        <strain evidence="1">BLF_Eptnil</strain>
        <tissue evidence="1">Kidney</tissue>
    </source>
</reference>
<dbReference type="GO" id="GO:0031122">
    <property type="term" value="P:cytoplasmic microtubule organization"/>
    <property type="evidence" value="ECO:0007669"/>
    <property type="project" value="TreeGrafter"/>
</dbReference>
<dbReference type="Gene3D" id="1.10.418.10">
    <property type="entry name" value="Calponin-like domain"/>
    <property type="match status" value="1"/>
</dbReference>
<dbReference type="PANTHER" id="PTHR18947:SF31">
    <property type="entry name" value="PROTEIN DAPLE"/>
    <property type="match status" value="1"/>
</dbReference>
<dbReference type="GO" id="GO:0051959">
    <property type="term" value="F:dynein light intermediate chain binding"/>
    <property type="evidence" value="ECO:0007669"/>
    <property type="project" value="TreeGrafter"/>
</dbReference>
<dbReference type="GO" id="GO:0005737">
    <property type="term" value="C:cytoplasm"/>
    <property type="evidence" value="ECO:0007669"/>
    <property type="project" value="TreeGrafter"/>
</dbReference>
<keyword evidence="2" id="KW-1185">Reference proteome</keyword>
<name>A0AA40HDU3_CNENI</name>
<organism evidence="1 2">
    <name type="scientific">Cnephaeus nilssonii</name>
    <name type="common">Northern bat</name>
    <name type="synonym">Eptesicus nilssonii</name>
    <dbReference type="NCBI Taxonomy" id="3371016"/>
    <lineage>
        <taxon>Eukaryota</taxon>
        <taxon>Metazoa</taxon>
        <taxon>Chordata</taxon>
        <taxon>Craniata</taxon>
        <taxon>Vertebrata</taxon>
        <taxon>Euteleostomi</taxon>
        <taxon>Mammalia</taxon>
        <taxon>Eutheria</taxon>
        <taxon>Laurasiatheria</taxon>
        <taxon>Chiroptera</taxon>
        <taxon>Yangochiroptera</taxon>
        <taxon>Vespertilionidae</taxon>
        <taxon>Cnephaeus</taxon>
    </lineage>
</organism>
<protein>
    <recommendedName>
        <fullName evidence="3">HOOK N-terminal domain-containing protein</fullName>
    </recommendedName>
</protein>
<dbReference type="GO" id="GO:0008017">
    <property type="term" value="F:microtubule binding"/>
    <property type="evidence" value="ECO:0007669"/>
    <property type="project" value="TreeGrafter"/>
</dbReference>
<evidence type="ECO:0008006" key="3">
    <source>
        <dbReference type="Google" id="ProtNLM"/>
    </source>
</evidence>
<proteinExistence type="predicted"/>
<comment type="caution">
    <text evidence="1">The sequence shown here is derived from an EMBL/GenBank/DDBJ whole genome shotgun (WGS) entry which is preliminary data.</text>
</comment>
<dbReference type="Proteomes" id="UP001177744">
    <property type="component" value="Unassembled WGS sequence"/>
</dbReference>
<dbReference type="PANTHER" id="PTHR18947">
    <property type="entry name" value="HOOK PROTEINS"/>
    <property type="match status" value="1"/>
</dbReference>
<dbReference type="SUPFAM" id="SSF116907">
    <property type="entry name" value="Hook domain"/>
    <property type="match status" value="1"/>
</dbReference>
<gene>
    <name evidence="1" type="ORF">QTO34_011178</name>
</gene>
<dbReference type="EMBL" id="JAULJE010000022">
    <property type="protein sequence ID" value="KAK1329007.1"/>
    <property type="molecule type" value="Genomic_DNA"/>
</dbReference>
<dbReference type="AlphaFoldDB" id="A0AA40HDU3"/>
<evidence type="ECO:0000313" key="1">
    <source>
        <dbReference type="EMBL" id="KAK1329007.1"/>
    </source>
</evidence>